<gene>
    <name evidence="1" type="ORF">IFO69_04165</name>
</gene>
<proteinExistence type="predicted"/>
<dbReference type="PANTHER" id="PTHR17985">
    <property type="entry name" value="SER/THR-RICH PROTEIN T10 IN DGCR REGION"/>
    <property type="match status" value="1"/>
</dbReference>
<sequence>MCLITFHWQSDPIYKLILVANRDEFFSRPSAKIHQWDNGIYAGRDLKSGGTWMGIHPNGRFAALTNYRDLAHLKANPVSRGKLVLDYLTSQESPSRYLENVHENRDQYDGFNLFVADKDNMWYFSNYDNKPKLVSPGLHGISNALLDDPWYKVVKSKSAFERQMQNQDISLNSLGEIHQSTSREQDERLPNTGLPLKMERALSAPFIKEIEGYGTVNISAILWRHDGQVDFLEKRVKKNGQGFEDEELKFKMS</sequence>
<dbReference type="Proteomes" id="UP000647133">
    <property type="component" value="Unassembled WGS sequence"/>
</dbReference>
<dbReference type="Pfam" id="PF05742">
    <property type="entry name" value="TANGO2"/>
    <property type="match status" value="1"/>
</dbReference>
<accession>A0ABR9AK01</accession>
<dbReference type="RefSeq" id="WP_192008598.1">
    <property type="nucleotide sequence ID" value="NZ_JACYTQ010000001.1"/>
</dbReference>
<evidence type="ECO:0000313" key="1">
    <source>
        <dbReference type="EMBL" id="MBD8487939.1"/>
    </source>
</evidence>
<dbReference type="EMBL" id="JACYTQ010000001">
    <property type="protein sequence ID" value="MBD8487939.1"/>
    <property type="molecule type" value="Genomic_DNA"/>
</dbReference>
<protein>
    <submittedName>
        <fullName evidence="1">NRDE family protein</fullName>
    </submittedName>
</protein>
<keyword evidence="2" id="KW-1185">Reference proteome</keyword>
<evidence type="ECO:0000313" key="2">
    <source>
        <dbReference type="Proteomes" id="UP000647133"/>
    </source>
</evidence>
<dbReference type="PANTHER" id="PTHR17985:SF8">
    <property type="entry name" value="TRANSPORT AND GOLGI ORGANIZATION PROTEIN 2 HOMOLOG"/>
    <property type="match status" value="1"/>
</dbReference>
<name>A0ABR9AK01_9BACT</name>
<dbReference type="InterPro" id="IPR008551">
    <property type="entry name" value="TANGO2"/>
</dbReference>
<reference evidence="1 2" key="1">
    <citation type="submission" date="2020-09" db="EMBL/GenBank/DDBJ databases">
        <title>Echinicola sp. CAU 1574 isolated from sand of Sido Beach.</title>
        <authorList>
            <person name="Kim W."/>
        </authorList>
    </citation>
    <scope>NUCLEOTIDE SEQUENCE [LARGE SCALE GENOMIC DNA]</scope>
    <source>
        <strain evidence="1 2">CAU 1574</strain>
    </source>
</reference>
<comment type="caution">
    <text evidence="1">The sequence shown here is derived from an EMBL/GenBank/DDBJ whole genome shotgun (WGS) entry which is preliminary data.</text>
</comment>
<organism evidence="1 2">
    <name type="scientific">Echinicola arenosa</name>
    <dbReference type="NCBI Taxonomy" id="2774144"/>
    <lineage>
        <taxon>Bacteria</taxon>
        <taxon>Pseudomonadati</taxon>
        <taxon>Bacteroidota</taxon>
        <taxon>Cytophagia</taxon>
        <taxon>Cytophagales</taxon>
        <taxon>Cyclobacteriaceae</taxon>
        <taxon>Echinicola</taxon>
    </lineage>
</organism>